<keyword evidence="1" id="KW-0812">Transmembrane</keyword>
<feature type="transmembrane region" description="Helical" evidence="1">
    <location>
        <begin position="12"/>
        <end position="31"/>
    </location>
</feature>
<sequence length="123" mass="14608">MDEKPLKSVFFHFRFKFLAITTIAFLLYVILSSSAEFDQFASTLQFKLMGPFFIGAGIFYLIFRKFPIKCPNCYKLVSTRKNWHCPNCDQMQGKDRFLMDKCIHCRQMLSTSFCEHCKEEFRL</sequence>
<evidence type="ECO:0000313" key="2">
    <source>
        <dbReference type="EMBL" id="SDU63572.1"/>
    </source>
</evidence>
<feature type="transmembrane region" description="Helical" evidence="1">
    <location>
        <begin position="43"/>
        <end position="63"/>
    </location>
</feature>
<evidence type="ECO:0000256" key="1">
    <source>
        <dbReference type="SAM" id="Phobius"/>
    </source>
</evidence>
<organism evidence="2 3">
    <name type="scientific">Desulfobacula phenolica</name>
    <dbReference type="NCBI Taxonomy" id="90732"/>
    <lineage>
        <taxon>Bacteria</taxon>
        <taxon>Pseudomonadati</taxon>
        <taxon>Thermodesulfobacteriota</taxon>
        <taxon>Desulfobacteria</taxon>
        <taxon>Desulfobacterales</taxon>
        <taxon>Desulfobacteraceae</taxon>
        <taxon>Desulfobacula</taxon>
    </lineage>
</organism>
<gene>
    <name evidence="2" type="ORF">SAMN04487931_12031</name>
</gene>
<proteinExistence type="predicted"/>
<accession>A0A1H2K4T8</accession>
<dbReference type="EMBL" id="FNLL01000020">
    <property type="protein sequence ID" value="SDU63572.1"/>
    <property type="molecule type" value="Genomic_DNA"/>
</dbReference>
<evidence type="ECO:0000313" key="3">
    <source>
        <dbReference type="Proteomes" id="UP000199608"/>
    </source>
</evidence>
<keyword evidence="3" id="KW-1185">Reference proteome</keyword>
<keyword evidence="1" id="KW-1133">Transmembrane helix</keyword>
<name>A0A1H2K4T8_9BACT</name>
<dbReference type="RefSeq" id="WP_092238387.1">
    <property type="nucleotide sequence ID" value="NZ_FNLL01000020.1"/>
</dbReference>
<reference evidence="3" key="1">
    <citation type="submission" date="2016-10" db="EMBL/GenBank/DDBJ databases">
        <authorList>
            <person name="Varghese N."/>
            <person name="Submissions S."/>
        </authorList>
    </citation>
    <scope>NUCLEOTIDE SEQUENCE [LARGE SCALE GENOMIC DNA]</scope>
    <source>
        <strain evidence="3">DSM 3384</strain>
    </source>
</reference>
<dbReference type="Proteomes" id="UP000199608">
    <property type="component" value="Unassembled WGS sequence"/>
</dbReference>
<protein>
    <submittedName>
        <fullName evidence="2">Uncharacterized protein</fullName>
    </submittedName>
</protein>
<dbReference type="AlphaFoldDB" id="A0A1H2K4T8"/>
<keyword evidence="1" id="KW-0472">Membrane</keyword>